<sequence>MTSVRPGAVARLLHPLLAFALLMISAQSAHGLALTDRPVVAGHTGLSALSVSAPDCILASVRAEVACRIVPLPSGPVPSTVGIFARTPLAAPVVRIVHAACPVLPTRHRLRPPLRAPPAC</sequence>
<keyword evidence="2" id="KW-1185">Reference proteome</keyword>
<evidence type="ECO:0000313" key="1">
    <source>
        <dbReference type="EMBL" id="AKM09798.1"/>
    </source>
</evidence>
<dbReference type="PATRIC" id="fig|1348774.3.peg.1481"/>
<name>A0A0G3XHD3_9SPHN</name>
<dbReference type="EMBL" id="CP011770">
    <property type="protein sequence ID" value="AKM09798.1"/>
    <property type="molecule type" value="Genomic_DNA"/>
</dbReference>
<evidence type="ECO:0000313" key="2">
    <source>
        <dbReference type="Proteomes" id="UP000035287"/>
    </source>
</evidence>
<reference evidence="1 2" key="1">
    <citation type="submission" date="2015-06" db="EMBL/GenBank/DDBJ databases">
        <authorList>
            <person name="Zeng Y."/>
            <person name="Huang Y."/>
        </authorList>
    </citation>
    <scope>NUCLEOTIDE SEQUENCE [LARGE SCALE GENOMIC DNA]</scope>
    <source>
        <strain evidence="1 2">PQ-2</strain>
    </source>
</reference>
<dbReference type="KEGG" id="cna:AB433_07085"/>
<dbReference type="AlphaFoldDB" id="A0A0G3XHD3"/>
<proteinExistence type="predicted"/>
<dbReference type="Proteomes" id="UP000035287">
    <property type="component" value="Chromosome"/>
</dbReference>
<gene>
    <name evidence="1" type="ORF">AB433_07085</name>
</gene>
<dbReference type="RefSeq" id="WP_047820483.1">
    <property type="nucleotide sequence ID" value="NZ_CP011770.1"/>
</dbReference>
<protein>
    <submittedName>
        <fullName evidence="1">Uncharacterized protein</fullName>
    </submittedName>
</protein>
<organism evidence="1 2">
    <name type="scientific">Croceicoccus naphthovorans</name>
    <dbReference type="NCBI Taxonomy" id="1348774"/>
    <lineage>
        <taxon>Bacteria</taxon>
        <taxon>Pseudomonadati</taxon>
        <taxon>Pseudomonadota</taxon>
        <taxon>Alphaproteobacteria</taxon>
        <taxon>Sphingomonadales</taxon>
        <taxon>Erythrobacteraceae</taxon>
        <taxon>Croceicoccus</taxon>
    </lineage>
</organism>
<accession>A0A0G3XHD3</accession>